<feature type="domain" description="Methyl-accepting transducer" evidence="5">
    <location>
        <begin position="471"/>
        <end position="707"/>
    </location>
</feature>
<dbReference type="PANTHER" id="PTHR45339:SF1">
    <property type="entry name" value="HYBRID SIGNAL TRANSDUCTION HISTIDINE KINASE J"/>
    <property type="match status" value="1"/>
</dbReference>
<dbReference type="Proteomes" id="UP000094056">
    <property type="component" value="Unassembled WGS sequence"/>
</dbReference>
<keyword evidence="1" id="KW-0597">Phosphoprotein</keyword>
<gene>
    <name evidence="7" type="ORF">SCARUB_04104</name>
</gene>
<dbReference type="GO" id="GO:0016020">
    <property type="term" value="C:membrane"/>
    <property type="evidence" value="ECO:0007669"/>
    <property type="project" value="InterPro"/>
</dbReference>
<evidence type="ECO:0000256" key="1">
    <source>
        <dbReference type="ARBA" id="ARBA00022553"/>
    </source>
</evidence>
<evidence type="ECO:0008006" key="9">
    <source>
        <dbReference type="Google" id="ProtNLM"/>
    </source>
</evidence>
<dbReference type="AlphaFoldDB" id="A0A1E3X5E9"/>
<dbReference type="SUPFAM" id="SSF58104">
    <property type="entry name" value="Methyl-accepting chemotaxis protein (MCP) signaling domain"/>
    <property type="match status" value="3"/>
</dbReference>
<reference evidence="7 8" key="1">
    <citation type="submission" date="2016-07" db="EMBL/GenBank/DDBJ databases">
        <title>Draft genome of Scalindua rubra, obtained from a brine-seawater interface in the Red Sea, sheds light on salt adaptation in anammox bacteria.</title>
        <authorList>
            <person name="Speth D.R."/>
            <person name="Lagkouvardos I."/>
            <person name="Wang Y."/>
            <person name="Qian P.-Y."/>
            <person name="Dutilh B.E."/>
            <person name="Jetten M.S."/>
        </authorList>
    </citation>
    <scope>NUCLEOTIDE SEQUENCE [LARGE SCALE GENOMIC DNA]</scope>
    <source>
        <strain evidence="7">BSI-1</strain>
    </source>
</reference>
<dbReference type="Pfam" id="PF00672">
    <property type="entry name" value="HAMP"/>
    <property type="match status" value="1"/>
</dbReference>
<dbReference type="SMART" id="SM00283">
    <property type="entry name" value="MA"/>
    <property type="match status" value="1"/>
</dbReference>
<dbReference type="InterPro" id="IPR003660">
    <property type="entry name" value="HAMP_dom"/>
</dbReference>
<dbReference type="InterPro" id="IPR004089">
    <property type="entry name" value="MCPsignal_dom"/>
</dbReference>
<name>A0A1E3X5E9_9BACT</name>
<feature type="domain" description="HAMP" evidence="6">
    <location>
        <begin position="216"/>
        <end position="268"/>
    </location>
</feature>
<evidence type="ECO:0000259" key="6">
    <source>
        <dbReference type="PROSITE" id="PS50885"/>
    </source>
</evidence>
<protein>
    <recommendedName>
        <fullName evidence="9">Methyl-accepting chemotaxis protein</fullName>
    </recommendedName>
</protein>
<dbReference type="Gene3D" id="1.20.120.1530">
    <property type="match status" value="3"/>
</dbReference>
<evidence type="ECO:0000313" key="8">
    <source>
        <dbReference type="Proteomes" id="UP000094056"/>
    </source>
</evidence>
<feature type="domain" description="HAMP" evidence="6">
    <location>
        <begin position="400"/>
        <end position="452"/>
    </location>
</feature>
<dbReference type="SMART" id="SM00304">
    <property type="entry name" value="HAMP"/>
    <property type="match status" value="6"/>
</dbReference>
<evidence type="ECO:0000256" key="4">
    <source>
        <dbReference type="PROSITE-ProRule" id="PRU00284"/>
    </source>
</evidence>
<dbReference type="CDD" id="cd11386">
    <property type="entry name" value="MCP_signal"/>
    <property type="match status" value="1"/>
</dbReference>
<sequence>MPKLVRKPGRKALFSGEAAGTATIEREGRFGEGAEGQLKDLLEALEAVRNGDLTRKLRKEEEDIFGQLAESYNVMVELLNNFGGEVTRVAREVGTEGKLGGQAEVPGVAGTWKDLTDNVNTLATNLTNQVRNIGTVATAIANGDLTQKITVEAQGEILQIRETVNKMVDMLGAFGGEVTRMAREVGTEGKLGGKAEVPGAAGTWKELTDNVNALASNLTNQIRNIATVATGIANGDLTQKITVDAQGEILQVKETVNKMVDMLGAFGGEVIRIAREVGTEGKLGGKAEVTGAAGTWKELTDNVNALASNLTNQIRNIATLATGIANGDLTQKITVDAQGEILDVKNVVNDMVDNLNRLATEVSRVAQVAGVEGKLSERAKVEGVKGSWKDIVDTLNSLIDSIAKPIQEVIKLSLALSEGDLSQRFTLETTGEFKVLTDAINKSFDDLGALIQMSIGSSTKVATSSTQLAGTSRQVNTALTQASKTTQQIANGAKDQSKKLEGSTKVVADLSSSIQQSAANARTAAEITQEAAKLAQRGTESGKQAADRLKTIDDVVRSNTETAKDLDKRAKEIAVIVGTTKDIADQTNLLALNAAIEAAHAGEAGRGFAVVADEIRKLAEGTKNAAVQIENMVTGVGDATTEVVTGMTTGTQQVAESIEIVNQALSILDQIGAGAQEITAKAQEISSASTEQAGGAQQVAKTIEEIAATSEQAATGSVQMSTSIQQQTAAMQQMASSAQNLSSLAEELRTALRKFKITAKGATADYAETAEIKD</sequence>
<evidence type="ECO:0000256" key="3">
    <source>
        <dbReference type="ARBA" id="ARBA00029447"/>
    </source>
</evidence>
<evidence type="ECO:0000313" key="7">
    <source>
        <dbReference type="EMBL" id="ODS30779.1"/>
    </source>
</evidence>
<feature type="domain" description="HAMP" evidence="6">
    <location>
        <begin position="308"/>
        <end position="360"/>
    </location>
</feature>
<accession>A0A1E3X5E9</accession>
<dbReference type="GO" id="GO:0000160">
    <property type="term" value="P:phosphorelay signal transduction system"/>
    <property type="evidence" value="ECO:0007669"/>
    <property type="project" value="UniProtKB-KW"/>
</dbReference>
<comment type="caution">
    <text evidence="7">The sequence shown here is derived from an EMBL/GenBank/DDBJ whole genome shotgun (WGS) entry which is preliminary data.</text>
</comment>
<keyword evidence="4" id="KW-0807">Transducer</keyword>
<evidence type="ECO:0000259" key="5">
    <source>
        <dbReference type="PROSITE" id="PS50111"/>
    </source>
</evidence>
<dbReference type="PROSITE" id="PS50885">
    <property type="entry name" value="HAMP"/>
    <property type="match status" value="5"/>
</dbReference>
<dbReference type="EMBL" id="MAYW01000177">
    <property type="protein sequence ID" value="ODS30779.1"/>
    <property type="molecule type" value="Genomic_DNA"/>
</dbReference>
<evidence type="ECO:0000256" key="2">
    <source>
        <dbReference type="ARBA" id="ARBA00023012"/>
    </source>
</evidence>
<dbReference type="Gene3D" id="1.10.287.950">
    <property type="entry name" value="Methyl-accepting chemotaxis protein"/>
    <property type="match status" value="1"/>
</dbReference>
<feature type="domain" description="HAMP" evidence="6">
    <location>
        <begin position="124"/>
        <end position="176"/>
    </location>
</feature>
<feature type="domain" description="HAMP" evidence="6">
    <location>
        <begin position="37"/>
        <end position="84"/>
    </location>
</feature>
<dbReference type="PROSITE" id="PS50111">
    <property type="entry name" value="CHEMOTAXIS_TRANSDUC_2"/>
    <property type="match status" value="1"/>
</dbReference>
<dbReference type="CDD" id="cd06225">
    <property type="entry name" value="HAMP"/>
    <property type="match status" value="5"/>
</dbReference>
<organism evidence="7 8">
    <name type="scientific">Candidatus Scalindua rubra</name>
    <dbReference type="NCBI Taxonomy" id="1872076"/>
    <lineage>
        <taxon>Bacteria</taxon>
        <taxon>Pseudomonadati</taxon>
        <taxon>Planctomycetota</taxon>
        <taxon>Candidatus Brocadiia</taxon>
        <taxon>Candidatus Brocadiales</taxon>
        <taxon>Candidatus Scalinduaceae</taxon>
        <taxon>Candidatus Scalindua</taxon>
    </lineage>
</organism>
<dbReference type="Pfam" id="PF00015">
    <property type="entry name" value="MCPsignal"/>
    <property type="match status" value="1"/>
</dbReference>
<dbReference type="PATRIC" id="fig|1872076.5.peg.4902"/>
<dbReference type="Pfam" id="PF18947">
    <property type="entry name" value="HAMP_2"/>
    <property type="match status" value="4"/>
</dbReference>
<dbReference type="PANTHER" id="PTHR45339">
    <property type="entry name" value="HYBRID SIGNAL TRANSDUCTION HISTIDINE KINASE J"/>
    <property type="match status" value="1"/>
</dbReference>
<keyword evidence="2" id="KW-0902">Two-component regulatory system</keyword>
<comment type="similarity">
    <text evidence="3">Belongs to the methyl-accepting chemotaxis (MCP) protein family.</text>
</comment>
<proteinExistence type="inferred from homology"/>